<dbReference type="GO" id="GO:0046306">
    <property type="term" value="P:alkanesulfonate catabolic process"/>
    <property type="evidence" value="ECO:0007669"/>
    <property type="project" value="TreeGrafter"/>
</dbReference>
<evidence type="ECO:0000259" key="5">
    <source>
        <dbReference type="Pfam" id="PF00296"/>
    </source>
</evidence>
<dbReference type="PANTHER" id="PTHR42847">
    <property type="entry name" value="ALKANESULFONATE MONOOXYGENASE"/>
    <property type="match status" value="1"/>
</dbReference>
<keyword evidence="1" id="KW-0285">Flavoprotein</keyword>
<keyword evidence="3" id="KW-0560">Oxidoreductase</keyword>
<comment type="caution">
    <text evidence="6">The sequence shown here is derived from an EMBL/GenBank/DDBJ whole genome shotgun (WGS) entry which is preliminary data.</text>
</comment>
<evidence type="ECO:0000256" key="2">
    <source>
        <dbReference type="ARBA" id="ARBA00022643"/>
    </source>
</evidence>
<dbReference type="EMBL" id="JAAXOT010000023">
    <property type="protein sequence ID" value="NKY60512.1"/>
    <property type="molecule type" value="Genomic_DNA"/>
</dbReference>
<dbReference type="RefSeq" id="WP_063916114.1">
    <property type="nucleotide sequence ID" value="NZ_JAAXOT010000023.1"/>
</dbReference>
<protein>
    <submittedName>
        <fullName evidence="6">LLM class flavin-dependent oxidoreductase</fullName>
    </submittedName>
</protein>
<evidence type="ECO:0000313" key="6">
    <source>
        <dbReference type="EMBL" id="NKY60512.1"/>
    </source>
</evidence>
<keyword evidence="7" id="KW-1185">Reference proteome</keyword>
<dbReference type="SUPFAM" id="SSF51679">
    <property type="entry name" value="Bacterial luciferase-like"/>
    <property type="match status" value="1"/>
</dbReference>
<dbReference type="Pfam" id="PF00296">
    <property type="entry name" value="Bac_luciferase"/>
    <property type="match status" value="1"/>
</dbReference>
<dbReference type="Gene3D" id="3.20.20.30">
    <property type="entry name" value="Luciferase-like domain"/>
    <property type="match status" value="1"/>
</dbReference>
<evidence type="ECO:0000256" key="3">
    <source>
        <dbReference type="ARBA" id="ARBA00023002"/>
    </source>
</evidence>
<reference evidence="6 7" key="1">
    <citation type="submission" date="2020-04" db="EMBL/GenBank/DDBJ databases">
        <title>MicrobeNet Type strains.</title>
        <authorList>
            <person name="Nicholson A.C."/>
        </authorList>
    </citation>
    <scope>NUCLEOTIDE SEQUENCE [LARGE SCALE GENOMIC DNA]</scope>
    <source>
        <strain evidence="6 7">JCM 3332</strain>
    </source>
</reference>
<sequence length="329" mass="36199">MPHLRLSFDLRRPSFASATSAQLAETVLDICSWADRLGFDLTYFGEHHGAADGYLPSPLVASGVAAGRTSRMKFRPILLTPFYHPIRLAEDLAIADLMSGGRMSPVFAAGYVHSEFEMYGVGRSERRARVIEAVEVCRKAWTGEPFEFRGETVRVTPRPAQRPGPPIIMAGAAEAPARRAAHLGDGFDPAEPQFWDWYRDECLKLGNDPGPWVPRGPTFLHVTHDPDAAWAEVGPNLMHAGNTYAKWIAESGHGTSNWYPPINSVDELRAGGAYQLVTPEQCIAIADELGADGHLIFRPLFGGTDPERAWASLRLFESEVLPHIEVTEA</sequence>
<evidence type="ECO:0000256" key="1">
    <source>
        <dbReference type="ARBA" id="ARBA00022630"/>
    </source>
</evidence>
<keyword evidence="4" id="KW-0503">Monooxygenase</keyword>
<proteinExistence type="predicted"/>
<dbReference type="InterPro" id="IPR050172">
    <property type="entry name" value="SsuD_RutA_monooxygenase"/>
</dbReference>
<dbReference type="InterPro" id="IPR011251">
    <property type="entry name" value="Luciferase-like_dom"/>
</dbReference>
<dbReference type="GO" id="GO:0008726">
    <property type="term" value="F:alkanesulfonate monooxygenase activity"/>
    <property type="evidence" value="ECO:0007669"/>
    <property type="project" value="TreeGrafter"/>
</dbReference>
<dbReference type="PANTHER" id="PTHR42847:SF4">
    <property type="entry name" value="ALKANESULFONATE MONOOXYGENASE-RELATED"/>
    <property type="match status" value="1"/>
</dbReference>
<gene>
    <name evidence="6" type="ORF">HGA15_31105</name>
</gene>
<evidence type="ECO:0000313" key="7">
    <source>
        <dbReference type="Proteomes" id="UP000570678"/>
    </source>
</evidence>
<dbReference type="InterPro" id="IPR036661">
    <property type="entry name" value="Luciferase-like_sf"/>
</dbReference>
<dbReference type="AlphaFoldDB" id="A0A846YTB5"/>
<accession>A0A846YTB5</accession>
<name>A0A846YTB5_9NOCA</name>
<organism evidence="6 7">
    <name type="scientific">Nocardia flavorosea</name>
    <dbReference type="NCBI Taxonomy" id="53429"/>
    <lineage>
        <taxon>Bacteria</taxon>
        <taxon>Bacillati</taxon>
        <taxon>Actinomycetota</taxon>
        <taxon>Actinomycetes</taxon>
        <taxon>Mycobacteriales</taxon>
        <taxon>Nocardiaceae</taxon>
        <taxon>Nocardia</taxon>
    </lineage>
</organism>
<keyword evidence="2" id="KW-0288">FMN</keyword>
<feature type="domain" description="Luciferase-like" evidence="5">
    <location>
        <begin position="23"/>
        <end position="238"/>
    </location>
</feature>
<evidence type="ECO:0000256" key="4">
    <source>
        <dbReference type="ARBA" id="ARBA00023033"/>
    </source>
</evidence>
<dbReference type="Proteomes" id="UP000570678">
    <property type="component" value="Unassembled WGS sequence"/>
</dbReference>